<dbReference type="NCBIfam" id="TIGR01603">
    <property type="entry name" value="maj_tail_phi13"/>
    <property type="match status" value="1"/>
</dbReference>
<reference evidence="1" key="1">
    <citation type="submission" date="2020-08" db="EMBL/GenBank/DDBJ databases">
        <title>Genome public.</title>
        <authorList>
            <person name="Liu C."/>
            <person name="Sun Q."/>
        </authorList>
    </citation>
    <scope>NUCLEOTIDE SEQUENCE</scope>
    <source>
        <strain evidence="1">NSJ-15</strain>
    </source>
</reference>
<evidence type="ECO:0000313" key="1">
    <source>
        <dbReference type="EMBL" id="MBC8612075.1"/>
    </source>
</evidence>
<keyword evidence="2" id="KW-1185">Reference proteome</keyword>
<proteinExistence type="predicted"/>
<dbReference type="RefSeq" id="WP_187536897.1">
    <property type="nucleotide sequence ID" value="NZ_JACRTL010000012.1"/>
</dbReference>
<dbReference type="Proteomes" id="UP000632659">
    <property type="component" value="Unassembled WGS sequence"/>
</dbReference>
<organism evidence="1 2">
    <name type="scientific">Massiliimalia timonensis</name>
    <dbReference type="NCBI Taxonomy" id="1987501"/>
    <lineage>
        <taxon>Bacteria</taxon>
        <taxon>Bacillati</taxon>
        <taxon>Bacillota</taxon>
        <taxon>Clostridia</taxon>
        <taxon>Eubacteriales</taxon>
        <taxon>Oscillospiraceae</taxon>
        <taxon>Massiliimalia</taxon>
    </lineage>
</organism>
<name>A0A8J6P949_9FIRM</name>
<dbReference type="AlphaFoldDB" id="A0A8J6P949"/>
<protein>
    <submittedName>
        <fullName evidence="1">Phage tail protein</fullName>
    </submittedName>
</protein>
<gene>
    <name evidence="1" type="ORF">H8702_13335</name>
</gene>
<accession>A0A8J6P949</accession>
<comment type="caution">
    <text evidence="1">The sequence shown here is derived from an EMBL/GenBank/DDBJ whole genome shotgun (WGS) entry which is preliminary data.</text>
</comment>
<sequence>MADKVKYGIKNVHYALLTNDTPTYETPVPIPGAVSFSLEASGDTTPYYADDMQYFVTVANNGYTGDLEMALFPDKFLEDVFGFTASTKDKVITENATVQPKQFALLFEEEGDVSGTKYVLYNCTCTRPSRSLATTTETTEPQNQTVSVTASPLADGRTMAYTSGETPENVTNAWYENVWLADSVGD</sequence>
<dbReference type="InterPro" id="IPR006490">
    <property type="entry name" value="Maj_tail_phi13"/>
</dbReference>
<dbReference type="EMBL" id="JACRTL010000012">
    <property type="protein sequence ID" value="MBC8612075.1"/>
    <property type="molecule type" value="Genomic_DNA"/>
</dbReference>
<evidence type="ECO:0000313" key="2">
    <source>
        <dbReference type="Proteomes" id="UP000632659"/>
    </source>
</evidence>